<gene>
    <name evidence="1" type="primary">OJ1123_G04.21</name>
</gene>
<name>Q6EU32_ORYSJ</name>
<proteinExistence type="predicted"/>
<dbReference type="AlphaFoldDB" id="Q6EU32"/>
<dbReference type="EMBL" id="AP004178">
    <property type="protein sequence ID" value="BAD27838.1"/>
    <property type="molecule type" value="Genomic_DNA"/>
</dbReference>
<dbReference type="Proteomes" id="UP000000763">
    <property type="component" value="Chromosome 2"/>
</dbReference>
<reference evidence="2" key="1">
    <citation type="journal article" date="2005" name="Nature">
        <title>The map-based sequence of the rice genome.</title>
        <authorList>
            <consortium name="International rice genome sequencing project (IRGSP)"/>
            <person name="Matsumoto T."/>
            <person name="Wu J."/>
            <person name="Kanamori H."/>
            <person name="Katayose Y."/>
            <person name="Fujisawa M."/>
            <person name="Namiki N."/>
            <person name="Mizuno H."/>
            <person name="Yamamoto K."/>
            <person name="Antonio B.A."/>
            <person name="Baba T."/>
            <person name="Sakata K."/>
            <person name="Nagamura Y."/>
            <person name="Aoki H."/>
            <person name="Arikawa K."/>
            <person name="Arita K."/>
            <person name="Bito T."/>
            <person name="Chiden Y."/>
            <person name="Fujitsuka N."/>
            <person name="Fukunaka R."/>
            <person name="Hamada M."/>
            <person name="Harada C."/>
            <person name="Hayashi A."/>
            <person name="Hijishita S."/>
            <person name="Honda M."/>
            <person name="Hosokawa S."/>
            <person name="Ichikawa Y."/>
            <person name="Idonuma A."/>
            <person name="Iijima M."/>
            <person name="Ikeda M."/>
            <person name="Ikeno M."/>
            <person name="Ito K."/>
            <person name="Ito S."/>
            <person name="Ito T."/>
            <person name="Ito Y."/>
            <person name="Ito Y."/>
            <person name="Iwabuchi A."/>
            <person name="Kamiya K."/>
            <person name="Karasawa W."/>
            <person name="Kurita K."/>
            <person name="Katagiri S."/>
            <person name="Kikuta A."/>
            <person name="Kobayashi H."/>
            <person name="Kobayashi N."/>
            <person name="Machita K."/>
            <person name="Maehara T."/>
            <person name="Masukawa M."/>
            <person name="Mizubayashi T."/>
            <person name="Mukai Y."/>
            <person name="Nagasaki H."/>
            <person name="Nagata Y."/>
            <person name="Naito S."/>
            <person name="Nakashima M."/>
            <person name="Nakama Y."/>
            <person name="Nakamichi Y."/>
            <person name="Nakamura M."/>
            <person name="Meguro A."/>
            <person name="Negishi M."/>
            <person name="Ohta I."/>
            <person name="Ohta T."/>
            <person name="Okamoto M."/>
            <person name="Ono N."/>
            <person name="Saji S."/>
            <person name="Sakaguchi M."/>
            <person name="Sakai K."/>
            <person name="Shibata M."/>
            <person name="Shimokawa T."/>
            <person name="Song J."/>
            <person name="Takazaki Y."/>
            <person name="Terasawa K."/>
            <person name="Tsugane M."/>
            <person name="Tsuji K."/>
            <person name="Ueda S."/>
            <person name="Waki K."/>
            <person name="Yamagata H."/>
            <person name="Yamamoto M."/>
            <person name="Yamamoto S."/>
            <person name="Yamane H."/>
            <person name="Yoshiki S."/>
            <person name="Yoshihara R."/>
            <person name="Yukawa K."/>
            <person name="Zhong H."/>
            <person name="Yano M."/>
            <person name="Yuan Q."/>
            <person name="Ouyang S."/>
            <person name="Liu J."/>
            <person name="Jones K.M."/>
            <person name="Gansberger K."/>
            <person name="Moffat K."/>
            <person name="Hill J."/>
            <person name="Bera J."/>
            <person name="Fadrosh D."/>
            <person name="Jin S."/>
            <person name="Johri S."/>
            <person name="Kim M."/>
            <person name="Overton L."/>
            <person name="Reardon M."/>
            <person name="Tsitrin T."/>
            <person name="Vuong H."/>
            <person name="Weaver B."/>
            <person name="Ciecko A."/>
            <person name="Tallon L."/>
            <person name="Jackson J."/>
            <person name="Pai G."/>
            <person name="Aken S.V."/>
            <person name="Utterback T."/>
            <person name="Reidmuller S."/>
            <person name="Feldblyum T."/>
            <person name="Hsiao J."/>
            <person name="Zismann V."/>
            <person name="Iobst S."/>
            <person name="de Vazeille A.R."/>
            <person name="Buell C.R."/>
            <person name="Ying K."/>
            <person name="Li Y."/>
            <person name="Lu T."/>
            <person name="Huang Y."/>
            <person name="Zhao Q."/>
            <person name="Feng Q."/>
            <person name="Zhang L."/>
            <person name="Zhu J."/>
            <person name="Weng Q."/>
            <person name="Mu J."/>
            <person name="Lu Y."/>
            <person name="Fan D."/>
            <person name="Liu Y."/>
            <person name="Guan J."/>
            <person name="Zhang Y."/>
            <person name="Yu S."/>
            <person name="Liu X."/>
            <person name="Zhang Y."/>
            <person name="Hong G."/>
            <person name="Han B."/>
            <person name="Choisne N."/>
            <person name="Demange N."/>
            <person name="Orjeda G."/>
            <person name="Samain S."/>
            <person name="Cattolico L."/>
            <person name="Pelletier E."/>
            <person name="Couloux A."/>
            <person name="Segurens B."/>
            <person name="Wincker P."/>
            <person name="D'Hont A."/>
            <person name="Scarpelli C."/>
            <person name="Weissenbach J."/>
            <person name="Salanoubat M."/>
            <person name="Quetier F."/>
            <person name="Yu Y."/>
            <person name="Kim H.R."/>
            <person name="Rambo T."/>
            <person name="Currie J."/>
            <person name="Collura K."/>
            <person name="Luo M."/>
            <person name="Yang T."/>
            <person name="Ammiraju J.S.S."/>
            <person name="Engler F."/>
            <person name="Soderlund C."/>
            <person name="Wing R.A."/>
            <person name="Palmer L.E."/>
            <person name="de la Bastide M."/>
            <person name="Spiegel L."/>
            <person name="Nascimento L."/>
            <person name="Zutavern T."/>
            <person name="O'Shaughnessy A."/>
            <person name="Dike S."/>
            <person name="Dedhia N."/>
            <person name="Preston R."/>
            <person name="Balija V."/>
            <person name="McCombie W.R."/>
            <person name="Chow T."/>
            <person name="Chen H."/>
            <person name="Chung M."/>
            <person name="Chen C."/>
            <person name="Shaw J."/>
            <person name="Wu H."/>
            <person name="Hsiao K."/>
            <person name="Chao Y."/>
            <person name="Chu M."/>
            <person name="Cheng C."/>
            <person name="Hour A."/>
            <person name="Lee P."/>
            <person name="Lin S."/>
            <person name="Lin Y."/>
            <person name="Liou J."/>
            <person name="Liu S."/>
            <person name="Hsing Y."/>
            <person name="Raghuvanshi S."/>
            <person name="Mohanty A."/>
            <person name="Bharti A.K."/>
            <person name="Gaur A."/>
            <person name="Gupta V."/>
            <person name="Kumar D."/>
            <person name="Ravi V."/>
            <person name="Vij S."/>
            <person name="Kapur A."/>
            <person name="Khurana P."/>
            <person name="Khurana P."/>
            <person name="Khurana J.P."/>
            <person name="Tyagi A.K."/>
            <person name="Gaikwad K."/>
            <person name="Singh A."/>
            <person name="Dalal V."/>
            <person name="Srivastava S."/>
            <person name="Dixit A."/>
            <person name="Pal A.K."/>
            <person name="Ghazi I.A."/>
            <person name="Yadav M."/>
            <person name="Pandit A."/>
            <person name="Bhargava A."/>
            <person name="Sureshbabu K."/>
            <person name="Batra K."/>
            <person name="Sharma T.R."/>
            <person name="Mohapatra T."/>
            <person name="Singh N.K."/>
            <person name="Messing J."/>
            <person name="Nelson A.B."/>
            <person name="Fuks G."/>
            <person name="Kavchok S."/>
            <person name="Keizer G."/>
            <person name="Linton E."/>
            <person name="Llaca V."/>
            <person name="Song R."/>
            <person name="Tanyolac B."/>
            <person name="Young S."/>
            <person name="Ho-Il K."/>
            <person name="Hahn J.H."/>
            <person name="Sangsakoo G."/>
            <person name="Vanavichit A."/>
            <person name="de Mattos Luiz.A.T."/>
            <person name="Zimmer P.D."/>
            <person name="Malone G."/>
            <person name="Dellagostin O."/>
            <person name="de Oliveira A.C."/>
            <person name="Bevan M."/>
            <person name="Bancroft I."/>
            <person name="Minx P."/>
            <person name="Cordum H."/>
            <person name="Wilson R."/>
            <person name="Cheng Z."/>
            <person name="Jin W."/>
            <person name="Jiang J."/>
            <person name="Leong S.A."/>
            <person name="Iwama H."/>
            <person name="Gojobori T."/>
            <person name="Itoh T."/>
            <person name="Niimura Y."/>
            <person name="Fujii Y."/>
            <person name="Habara T."/>
            <person name="Sakai H."/>
            <person name="Sato Y."/>
            <person name="Wilson G."/>
            <person name="Kumar K."/>
            <person name="McCouch S."/>
            <person name="Juretic N."/>
            <person name="Hoen D."/>
            <person name="Wright S."/>
            <person name="Bruskiewich R."/>
            <person name="Bureau T."/>
            <person name="Miyao A."/>
            <person name="Hirochika H."/>
            <person name="Nishikawa T."/>
            <person name="Kadowaki K."/>
            <person name="Sugiura M."/>
            <person name="Burr B."/>
            <person name="Sasaki T."/>
        </authorList>
    </citation>
    <scope>NUCLEOTIDE SEQUENCE [LARGE SCALE GENOMIC DNA]</scope>
    <source>
        <strain evidence="2">cv. Nipponbare</strain>
    </source>
</reference>
<reference evidence="2" key="2">
    <citation type="journal article" date="2008" name="Nucleic Acids Res.">
        <title>The rice annotation project database (RAP-DB): 2008 update.</title>
        <authorList>
            <consortium name="The rice annotation project (RAP)"/>
        </authorList>
    </citation>
    <scope>GENOME REANNOTATION</scope>
    <source>
        <strain evidence="2">cv. Nipponbare</strain>
    </source>
</reference>
<sequence>MPWQCQVLLMLPSDMASAPSTGFDGDGDRIGTYAKFSGPKLRGLRIWPQYHLIYRTKRGCHNHIASVARSPDLTSGNGKTQRQCSTIVTSRLPPGRAHLHLIAFIGQARLTLEFFGDWLPEKKLQLVDMSILLILLSPRPGCYNYEELQGPREVGLLLELAPSLLRGFPSNNGEDLNCSPSSSNQAQGPITSSPGGALLCVFVLGFLDFCGKGNVWEFVF</sequence>
<accession>Q6EU32</accession>
<organism evidence="1 2">
    <name type="scientific">Oryza sativa subsp. japonica</name>
    <name type="common">Rice</name>
    <dbReference type="NCBI Taxonomy" id="39947"/>
    <lineage>
        <taxon>Eukaryota</taxon>
        <taxon>Viridiplantae</taxon>
        <taxon>Streptophyta</taxon>
        <taxon>Embryophyta</taxon>
        <taxon>Tracheophyta</taxon>
        <taxon>Spermatophyta</taxon>
        <taxon>Magnoliopsida</taxon>
        <taxon>Liliopsida</taxon>
        <taxon>Poales</taxon>
        <taxon>Poaceae</taxon>
        <taxon>BOP clade</taxon>
        <taxon>Oryzoideae</taxon>
        <taxon>Oryzeae</taxon>
        <taxon>Oryzinae</taxon>
        <taxon>Oryza</taxon>
        <taxon>Oryza sativa</taxon>
    </lineage>
</organism>
<evidence type="ECO:0000313" key="1">
    <source>
        <dbReference type="EMBL" id="BAD27838.1"/>
    </source>
</evidence>
<evidence type="ECO:0000313" key="2">
    <source>
        <dbReference type="Proteomes" id="UP000000763"/>
    </source>
</evidence>
<protein>
    <submittedName>
        <fullName evidence="1">Uncharacterized protein</fullName>
    </submittedName>
</protein>